<evidence type="ECO:0008006" key="3">
    <source>
        <dbReference type="Google" id="ProtNLM"/>
    </source>
</evidence>
<dbReference type="EMBL" id="CADCVX010000101">
    <property type="protein sequence ID" value="CAA9489103.1"/>
    <property type="molecule type" value="Genomic_DNA"/>
</dbReference>
<reference evidence="2" key="1">
    <citation type="submission" date="2020-02" db="EMBL/GenBank/DDBJ databases">
        <authorList>
            <person name="Meier V. D."/>
        </authorList>
    </citation>
    <scope>NUCLEOTIDE SEQUENCE</scope>
    <source>
        <strain evidence="2">AVDCRST_MAG91</strain>
    </source>
</reference>
<feature type="transmembrane region" description="Helical" evidence="1">
    <location>
        <begin position="100"/>
        <end position="117"/>
    </location>
</feature>
<accession>A0A6J4SDR9</accession>
<name>A0A6J4SDR9_9SPHN</name>
<proteinExistence type="predicted"/>
<protein>
    <recommendedName>
        <fullName evidence="3">DoxX family protein</fullName>
    </recommendedName>
</protein>
<sequence>MLIEAERLNRHAIIRRCGVTNDLGRRLAISLLLLRLSLGLVMMVWAFDKILNPGHGAAVFEGFYGLAGVKRSLIPMIGIAQASLVLAFLLGVARTWTYGAMLLMHGVTTLVSWSAYLQPLNNILFFSAWPMLAGLIALFLLRDEDRIATLGGRAGGRNLLQAHS</sequence>
<dbReference type="AlphaFoldDB" id="A0A6J4SDR9"/>
<organism evidence="2">
    <name type="scientific">uncultured Sphingomonadaceae bacterium</name>
    <dbReference type="NCBI Taxonomy" id="169976"/>
    <lineage>
        <taxon>Bacteria</taxon>
        <taxon>Pseudomonadati</taxon>
        <taxon>Pseudomonadota</taxon>
        <taxon>Alphaproteobacteria</taxon>
        <taxon>Sphingomonadales</taxon>
        <taxon>Sphingomonadaceae</taxon>
        <taxon>environmental samples</taxon>
    </lineage>
</organism>
<feature type="transmembrane region" description="Helical" evidence="1">
    <location>
        <begin position="123"/>
        <end position="141"/>
    </location>
</feature>
<evidence type="ECO:0000256" key="1">
    <source>
        <dbReference type="SAM" id="Phobius"/>
    </source>
</evidence>
<feature type="transmembrane region" description="Helical" evidence="1">
    <location>
        <begin position="27"/>
        <end position="47"/>
    </location>
</feature>
<keyword evidence="1" id="KW-0812">Transmembrane</keyword>
<keyword evidence="1" id="KW-1133">Transmembrane helix</keyword>
<evidence type="ECO:0000313" key="2">
    <source>
        <dbReference type="EMBL" id="CAA9489103.1"/>
    </source>
</evidence>
<keyword evidence="1" id="KW-0472">Membrane</keyword>
<feature type="transmembrane region" description="Helical" evidence="1">
    <location>
        <begin position="73"/>
        <end position="93"/>
    </location>
</feature>
<gene>
    <name evidence="2" type="ORF">AVDCRST_MAG91-443</name>
</gene>